<feature type="region of interest" description="Disordered" evidence="1">
    <location>
        <begin position="1"/>
        <end position="40"/>
    </location>
</feature>
<protein>
    <submittedName>
        <fullName evidence="2">Uncharacterized protein</fullName>
    </submittedName>
</protein>
<evidence type="ECO:0000313" key="2">
    <source>
        <dbReference type="Ensembl" id="ENSNNAP00000027520.1"/>
    </source>
</evidence>
<dbReference type="OMA" id="NSEWMRT"/>
<dbReference type="GO" id="GO:0030154">
    <property type="term" value="P:cell differentiation"/>
    <property type="evidence" value="ECO:0007669"/>
    <property type="project" value="TreeGrafter"/>
</dbReference>
<reference evidence="2" key="1">
    <citation type="submission" date="2025-08" db="UniProtKB">
        <authorList>
            <consortium name="Ensembl"/>
        </authorList>
    </citation>
    <scope>IDENTIFICATION</scope>
</reference>
<dbReference type="PANTHER" id="PTHR14038">
    <property type="entry name" value="BAT2 HLA-B-ASSOCIATED TRANSCRIPT 2"/>
    <property type="match status" value="1"/>
</dbReference>
<feature type="compositionally biased region" description="Low complexity" evidence="1">
    <location>
        <begin position="31"/>
        <end position="40"/>
    </location>
</feature>
<accession>A0A8C7E6J4</accession>
<evidence type="ECO:0000313" key="3">
    <source>
        <dbReference type="Proteomes" id="UP000694559"/>
    </source>
</evidence>
<dbReference type="InterPro" id="IPR033184">
    <property type="entry name" value="PRRC2"/>
</dbReference>
<proteinExistence type="predicted"/>
<dbReference type="GeneTree" id="ENSGT00950000183161"/>
<dbReference type="AlphaFoldDB" id="A0A8C7E6J4"/>
<feature type="region of interest" description="Disordered" evidence="1">
    <location>
        <begin position="289"/>
        <end position="311"/>
    </location>
</feature>
<dbReference type="PANTHER" id="PTHR14038:SF4">
    <property type="entry name" value="PROTEIN PRRC2B"/>
    <property type="match status" value="1"/>
</dbReference>
<feature type="compositionally biased region" description="Polar residues" evidence="1">
    <location>
        <begin position="10"/>
        <end position="20"/>
    </location>
</feature>
<sequence>MESARKAWENSPSLPEQNSPGGVGSGIQPASSTGASSGVSYSSFGGVSVPPMPVASVAPSASIPGNHITPLYLDGHVFASQPRLVPPTIPQQQSYQQAAAAQQIPLSLHTSLQAQAQLGLRGGLPVSQSQEIYSSIPPFRSQVYMHPSLSQPSTMVLTGGTALKAPYSAFPGMQPLEMVKTQSGTPYQPVNGSQALVYEGQINQASQMMDSQLQQLTMPMARYGSGQQPLLLSQSMHLPQAQNLPVGAPRRIVSPNSQASALVANRESSHMEIKGFSFADTKQNIIPGGPIPSSHAYRQNSEWMRTKPWEP</sequence>
<evidence type="ECO:0000256" key="1">
    <source>
        <dbReference type="SAM" id="MobiDB-lite"/>
    </source>
</evidence>
<dbReference type="OrthoDB" id="1939715at2759"/>
<dbReference type="Proteomes" id="UP000694559">
    <property type="component" value="Unplaced"/>
</dbReference>
<organism evidence="2 3">
    <name type="scientific">Naja naja</name>
    <name type="common">Indian cobra</name>
    <dbReference type="NCBI Taxonomy" id="35670"/>
    <lineage>
        <taxon>Eukaryota</taxon>
        <taxon>Metazoa</taxon>
        <taxon>Chordata</taxon>
        <taxon>Craniata</taxon>
        <taxon>Vertebrata</taxon>
        <taxon>Euteleostomi</taxon>
        <taxon>Lepidosauria</taxon>
        <taxon>Squamata</taxon>
        <taxon>Bifurcata</taxon>
        <taxon>Unidentata</taxon>
        <taxon>Episquamata</taxon>
        <taxon>Toxicofera</taxon>
        <taxon>Serpentes</taxon>
        <taxon>Colubroidea</taxon>
        <taxon>Elapidae</taxon>
        <taxon>Elapinae</taxon>
        <taxon>Naja</taxon>
    </lineage>
</organism>
<name>A0A8C7E6J4_NAJNA</name>
<reference evidence="2" key="2">
    <citation type="submission" date="2025-09" db="UniProtKB">
        <authorList>
            <consortium name="Ensembl"/>
        </authorList>
    </citation>
    <scope>IDENTIFICATION</scope>
</reference>
<dbReference type="Ensembl" id="ENSNNAT00000028834.1">
    <property type="protein sequence ID" value="ENSNNAP00000027520.1"/>
    <property type="gene ID" value="ENSNNAG00000017814.1"/>
</dbReference>
<keyword evidence="3" id="KW-1185">Reference proteome</keyword>